<organism evidence="17 18">
    <name type="scientific">Menidia menidia</name>
    <name type="common">Atlantic silverside</name>
    <dbReference type="NCBI Taxonomy" id="238744"/>
    <lineage>
        <taxon>Eukaryota</taxon>
        <taxon>Metazoa</taxon>
        <taxon>Chordata</taxon>
        <taxon>Craniata</taxon>
        <taxon>Vertebrata</taxon>
        <taxon>Euteleostomi</taxon>
        <taxon>Actinopterygii</taxon>
        <taxon>Neopterygii</taxon>
        <taxon>Teleostei</taxon>
        <taxon>Neoteleostei</taxon>
        <taxon>Acanthomorphata</taxon>
        <taxon>Ovalentaria</taxon>
        <taxon>Atherinomorphae</taxon>
        <taxon>Atheriniformes</taxon>
        <taxon>Atherinopsidae</taxon>
        <taxon>Menidiinae</taxon>
        <taxon>Menidia</taxon>
    </lineage>
</organism>
<dbReference type="CDD" id="cd23616">
    <property type="entry name" value="TFP_LU_ECD_AMHR2"/>
    <property type="match status" value="1"/>
</dbReference>
<evidence type="ECO:0000256" key="11">
    <source>
        <dbReference type="ARBA" id="ARBA00022989"/>
    </source>
</evidence>
<evidence type="ECO:0000256" key="4">
    <source>
        <dbReference type="ARBA" id="ARBA00022527"/>
    </source>
</evidence>
<dbReference type="AlphaFoldDB" id="A0A8S4BZW8"/>
<dbReference type="InterPro" id="IPR000333">
    <property type="entry name" value="TGFB_receptor"/>
</dbReference>
<evidence type="ECO:0000256" key="2">
    <source>
        <dbReference type="ARBA" id="ARBA00009605"/>
    </source>
</evidence>
<evidence type="ECO:0000256" key="9">
    <source>
        <dbReference type="ARBA" id="ARBA00022777"/>
    </source>
</evidence>
<keyword evidence="4" id="KW-0723">Serine/threonine-protein kinase</keyword>
<dbReference type="GO" id="GO:0043235">
    <property type="term" value="C:receptor complex"/>
    <property type="evidence" value="ECO:0007669"/>
    <property type="project" value="TreeGrafter"/>
</dbReference>
<dbReference type="Gene3D" id="1.10.510.10">
    <property type="entry name" value="Transferase(Phosphotransferase) domain 1"/>
    <property type="match status" value="1"/>
</dbReference>
<dbReference type="InterPro" id="IPR017441">
    <property type="entry name" value="Protein_kinase_ATP_BS"/>
</dbReference>
<dbReference type="Gene3D" id="3.30.200.20">
    <property type="entry name" value="Phosphorylase Kinase, domain 1"/>
    <property type="match status" value="1"/>
</dbReference>
<keyword evidence="18" id="KW-1185">Reference proteome</keyword>
<dbReference type="PROSITE" id="PS50011">
    <property type="entry name" value="PROTEIN_KINASE_DOM"/>
    <property type="match status" value="1"/>
</dbReference>
<dbReference type="GO" id="GO:0030509">
    <property type="term" value="P:BMP signaling pathway"/>
    <property type="evidence" value="ECO:0007669"/>
    <property type="project" value="TreeGrafter"/>
</dbReference>
<evidence type="ECO:0000256" key="7">
    <source>
        <dbReference type="ARBA" id="ARBA00022729"/>
    </source>
</evidence>
<keyword evidence="13" id="KW-0675">Receptor</keyword>
<comment type="subcellular location">
    <subcellularLocation>
        <location evidence="1">Membrane</location>
        <topology evidence="1">Single-pass type I membrane protein</topology>
    </subcellularLocation>
</comment>
<evidence type="ECO:0000256" key="5">
    <source>
        <dbReference type="ARBA" id="ARBA00022679"/>
    </source>
</evidence>
<comment type="caution">
    <text evidence="17">The sequence shown here is derived from an EMBL/GenBank/DDBJ whole genome shotgun (WGS) entry which is preliminary data.</text>
</comment>
<gene>
    <name evidence="17" type="ORF">MMEN_LOCUS21737</name>
</gene>
<evidence type="ECO:0000256" key="8">
    <source>
        <dbReference type="ARBA" id="ARBA00022741"/>
    </source>
</evidence>
<dbReference type="PROSITE" id="PS00107">
    <property type="entry name" value="PROTEIN_KINASE_ATP"/>
    <property type="match status" value="1"/>
</dbReference>
<keyword evidence="12 15" id="KW-0472">Membrane</keyword>
<evidence type="ECO:0000256" key="3">
    <source>
        <dbReference type="ARBA" id="ARBA00012401"/>
    </source>
</evidence>
<evidence type="ECO:0000256" key="12">
    <source>
        <dbReference type="ARBA" id="ARBA00023136"/>
    </source>
</evidence>
<evidence type="ECO:0000256" key="13">
    <source>
        <dbReference type="ARBA" id="ARBA00023170"/>
    </source>
</evidence>
<protein>
    <recommendedName>
        <fullName evidence="3">receptor protein serine/threonine kinase</fullName>
        <ecNumber evidence="3">2.7.11.30</ecNumber>
    </recommendedName>
</protein>
<keyword evidence="10 14" id="KW-0067">ATP-binding</keyword>
<evidence type="ECO:0000256" key="1">
    <source>
        <dbReference type="ARBA" id="ARBA00004479"/>
    </source>
</evidence>
<reference evidence="17" key="1">
    <citation type="submission" date="2021-05" db="EMBL/GenBank/DDBJ databases">
        <authorList>
            <person name="Tigano A."/>
        </authorList>
    </citation>
    <scope>NUCLEOTIDE SEQUENCE</scope>
</reference>
<dbReference type="OrthoDB" id="669224at2759"/>
<comment type="similarity">
    <text evidence="2">Belongs to the protein kinase superfamily. TKL Ser/Thr protein kinase family. TGFB receptor subfamily.</text>
</comment>
<dbReference type="PANTHER" id="PTHR23255:SF49">
    <property type="entry name" value="ANTI-MUELLERIAN HORMONE TYPE-2 RECEPTOR"/>
    <property type="match status" value="1"/>
</dbReference>
<evidence type="ECO:0000313" key="17">
    <source>
        <dbReference type="EMBL" id="CAG6021534.1"/>
    </source>
</evidence>
<dbReference type="GO" id="GO:0005524">
    <property type="term" value="F:ATP binding"/>
    <property type="evidence" value="ECO:0007669"/>
    <property type="project" value="UniProtKB-UniRule"/>
</dbReference>
<keyword evidence="8 14" id="KW-0547">Nucleotide-binding</keyword>
<evidence type="ECO:0000256" key="6">
    <source>
        <dbReference type="ARBA" id="ARBA00022692"/>
    </source>
</evidence>
<feature type="transmembrane region" description="Helical" evidence="15">
    <location>
        <begin position="151"/>
        <end position="175"/>
    </location>
</feature>
<proteinExistence type="inferred from homology"/>
<keyword evidence="6 15" id="KW-0812">Transmembrane</keyword>
<dbReference type="Proteomes" id="UP000677803">
    <property type="component" value="Unassembled WGS sequence"/>
</dbReference>
<dbReference type="InterPro" id="IPR001245">
    <property type="entry name" value="Ser-Thr/Tyr_kinase_cat_dom"/>
</dbReference>
<evidence type="ECO:0000256" key="15">
    <source>
        <dbReference type="SAM" id="Phobius"/>
    </source>
</evidence>
<keyword evidence="11 15" id="KW-1133">Transmembrane helix</keyword>
<dbReference type="EC" id="2.7.11.30" evidence="3"/>
<evidence type="ECO:0000313" key="18">
    <source>
        <dbReference type="Proteomes" id="UP000677803"/>
    </source>
</evidence>
<feature type="domain" description="Protein kinase" evidence="16">
    <location>
        <begin position="214"/>
        <end position="518"/>
    </location>
</feature>
<dbReference type="GO" id="GO:0005886">
    <property type="term" value="C:plasma membrane"/>
    <property type="evidence" value="ECO:0007669"/>
    <property type="project" value="TreeGrafter"/>
</dbReference>
<evidence type="ECO:0000256" key="14">
    <source>
        <dbReference type="PROSITE-ProRule" id="PRU10141"/>
    </source>
</evidence>
<keyword evidence="7" id="KW-0732">Signal</keyword>
<evidence type="ECO:0000259" key="16">
    <source>
        <dbReference type="PROSITE" id="PS50011"/>
    </source>
</evidence>
<feature type="binding site" evidence="14">
    <location>
        <position position="241"/>
    </location>
    <ligand>
        <name>ATP</name>
        <dbReference type="ChEBI" id="CHEBI:30616"/>
    </ligand>
</feature>
<dbReference type="EMBL" id="CAJRST010041110">
    <property type="protein sequence ID" value="CAG6021534.1"/>
    <property type="molecule type" value="Genomic_DNA"/>
</dbReference>
<keyword evidence="5" id="KW-0808">Transferase</keyword>
<keyword evidence="9" id="KW-0418">Kinase</keyword>
<name>A0A8S4BZW8_9TELE</name>
<dbReference type="SUPFAM" id="SSF56112">
    <property type="entry name" value="Protein kinase-like (PK-like)"/>
    <property type="match status" value="1"/>
</dbReference>
<sequence length="519" mass="58327">MHANVGNSSHIPRNDTYSLALGSESTIMLQWLLVLALQCGFTCTSHQSLLQKRQCVFQVSHKNIRRYTAAGNVSGSVQVCENSTCCLGIFRNITGELKVETLACNVVEKSCPDPTCKKLRNFITCVCNSDLCNGNITLTPKSEDPPHTISYSAGVTAVMVVAVILPVAGFALTAIKWRSIRKEKKGDLQSSFHDDPLQPLSSREAKTENYITDIEIQQVVGEGHFATVFQGKYQDSKVAVKVYPAGWKQKFTTEKEVYELPLMRHGGIIHFLGTGWKSDDGSWFIVLRYAEYGSLHSFLHKHTTSWIQTLKLCQSLSQGLSYLHSDLHSHDVHKPPVAHRDLSSSNVLIKADGTCALCDFGCSTILRSCSDGDFWQHHIQNMKDHAQFGTLNYMSPEILEGSVNLRSHLFLMQGDIYSLSLVLWEIWMRCSDLFEGAIVPQHLLPYELELDANATRERLILYVSKMDKRPSIPEHWDRLPQGPVLKELLTDCWDLDMDARLTAPCVVDRLMSLKSSYFP</sequence>
<accession>A0A8S4BZW8</accession>
<dbReference type="PANTHER" id="PTHR23255">
    <property type="entry name" value="TRANSFORMING GROWTH FACTOR-BETA RECEPTOR TYPE I AND II"/>
    <property type="match status" value="1"/>
</dbReference>
<dbReference type="GO" id="GO:0005024">
    <property type="term" value="F:transforming growth factor beta receptor activity"/>
    <property type="evidence" value="ECO:0007669"/>
    <property type="project" value="TreeGrafter"/>
</dbReference>
<dbReference type="InterPro" id="IPR000719">
    <property type="entry name" value="Prot_kinase_dom"/>
</dbReference>
<evidence type="ECO:0000256" key="10">
    <source>
        <dbReference type="ARBA" id="ARBA00022840"/>
    </source>
</evidence>
<dbReference type="InterPro" id="IPR011009">
    <property type="entry name" value="Kinase-like_dom_sf"/>
</dbReference>
<dbReference type="Pfam" id="PF07714">
    <property type="entry name" value="PK_Tyr_Ser-Thr"/>
    <property type="match status" value="1"/>
</dbReference>